<accession>A0A7D6CQ60</accession>
<dbReference type="Gene3D" id="3.40.720.10">
    <property type="entry name" value="Alkaline Phosphatase, subunit A"/>
    <property type="match status" value="1"/>
</dbReference>
<dbReference type="AlphaFoldDB" id="A0A7D6CQ60"/>
<sequence length="452" mass="51275">MDDILLVTVDSLRADHVGWQGYERETTPNLDALADNGHTCTNAFAHACSTRPSFPSILTSSYALMYGGYERISEERTLLSEVFNSAGYRTAGFHSNLYLSADFGYGRGFDEFYDSKTDPSATARVRQFVKDQLDSDGLLYQTLAQAFETAERTAGANVGSAYVSADEITDHALEWAESVANDGPRFLWVHYMDVHHPYVPPERHQRAFRDEPISDRRAIKLRRKMIESPDEVTQGELDDIIDLYDAEIRFTDEQIGRLVETVRESWDGATTLVTADHGEEFLDHGQFSHYATFYDEVLHVPLLYDDETGSGGSHDELVGLLDIAPTLVERAGLEPPSNFCGENLRSLFDGDGWSREHLIGDWANTNTGERRFSYRDHEWKYIRTGDGEELYDLTTDPEERESIVDTEPEILEHARDVIDDHERAIEETATDLGEVEMEEAVKDRLRDLGYKE</sequence>
<dbReference type="Proteomes" id="UP000510869">
    <property type="component" value="Chromosome"/>
</dbReference>
<reference evidence="4 5" key="1">
    <citation type="submission" date="2020-07" db="EMBL/GenBank/DDBJ databases">
        <title>Natrinema (YPL30) sp. nov. and Haloterrigena xxxxxx (YPL8) sp. nov., isolated from a salt mine.</title>
        <authorList>
            <person name="Cui H."/>
        </authorList>
    </citation>
    <scope>NUCLEOTIDE SEQUENCE [LARGE SCALE GENOMIC DNA]</scope>
    <source>
        <strain evidence="4 5">YPL13</strain>
    </source>
</reference>
<evidence type="ECO:0000313" key="4">
    <source>
        <dbReference type="EMBL" id="QLK27055.1"/>
    </source>
</evidence>
<evidence type="ECO:0000259" key="3">
    <source>
        <dbReference type="Pfam" id="PF00884"/>
    </source>
</evidence>
<protein>
    <submittedName>
        <fullName evidence="4">Sulfatase</fullName>
    </submittedName>
</protein>
<feature type="coiled-coil region" evidence="2">
    <location>
        <begin position="411"/>
        <end position="438"/>
    </location>
</feature>
<keyword evidence="2" id="KW-0175">Coiled coil</keyword>
<dbReference type="InterPro" id="IPR017850">
    <property type="entry name" value="Alkaline_phosphatase_core_sf"/>
</dbReference>
<dbReference type="OrthoDB" id="3164at2157"/>
<dbReference type="KEGG" id="nay:HYG81_05455"/>
<dbReference type="PANTHER" id="PTHR42693">
    <property type="entry name" value="ARYLSULFATASE FAMILY MEMBER"/>
    <property type="match status" value="1"/>
</dbReference>
<evidence type="ECO:0000256" key="2">
    <source>
        <dbReference type="SAM" id="Coils"/>
    </source>
</evidence>
<dbReference type="GeneID" id="56142630"/>
<dbReference type="SUPFAM" id="SSF53649">
    <property type="entry name" value="Alkaline phosphatase-like"/>
    <property type="match status" value="1"/>
</dbReference>
<dbReference type="EMBL" id="CP059154">
    <property type="protein sequence ID" value="QLK27055.1"/>
    <property type="molecule type" value="Genomic_DNA"/>
</dbReference>
<dbReference type="GO" id="GO:0004065">
    <property type="term" value="F:arylsulfatase activity"/>
    <property type="evidence" value="ECO:0007669"/>
    <property type="project" value="TreeGrafter"/>
</dbReference>
<name>A0A7D6CQ60_9EURY</name>
<dbReference type="CDD" id="cd16148">
    <property type="entry name" value="sulfatase_like"/>
    <property type="match status" value="1"/>
</dbReference>
<dbReference type="Pfam" id="PF00884">
    <property type="entry name" value="Sulfatase"/>
    <property type="match status" value="1"/>
</dbReference>
<proteinExistence type="inferred from homology"/>
<dbReference type="InterPro" id="IPR000917">
    <property type="entry name" value="Sulfatase_N"/>
</dbReference>
<feature type="domain" description="Sulfatase N-terminal" evidence="3">
    <location>
        <begin position="3"/>
        <end position="332"/>
    </location>
</feature>
<keyword evidence="5" id="KW-1185">Reference proteome</keyword>
<dbReference type="InterPro" id="IPR050738">
    <property type="entry name" value="Sulfatase"/>
</dbReference>
<dbReference type="PANTHER" id="PTHR42693:SF33">
    <property type="entry name" value="ARYLSULFATASE"/>
    <property type="match status" value="1"/>
</dbReference>
<gene>
    <name evidence="4" type="ORF">HYG81_05455</name>
</gene>
<comment type="similarity">
    <text evidence="1">Belongs to the sulfatase family.</text>
</comment>
<organism evidence="4 5">
    <name type="scientific">Natrinema zhouii</name>
    <dbReference type="NCBI Taxonomy" id="1710539"/>
    <lineage>
        <taxon>Archaea</taxon>
        <taxon>Methanobacteriati</taxon>
        <taxon>Methanobacteriota</taxon>
        <taxon>Stenosarchaea group</taxon>
        <taxon>Halobacteria</taxon>
        <taxon>Halobacteriales</taxon>
        <taxon>Natrialbaceae</taxon>
        <taxon>Natrinema</taxon>
    </lineage>
</organism>
<dbReference type="RefSeq" id="WP_180842223.1">
    <property type="nucleotide sequence ID" value="NZ_CP059154.1"/>
</dbReference>
<evidence type="ECO:0000256" key="1">
    <source>
        <dbReference type="ARBA" id="ARBA00008779"/>
    </source>
</evidence>
<evidence type="ECO:0000313" key="5">
    <source>
        <dbReference type="Proteomes" id="UP000510869"/>
    </source>
</evidence>